<dbReference type="InParanoid" id="A0A165PUW9"/>
<keyword evidence="2" id="KW-1185">Reference proteome</keyword>
<evidence type="ECO:0000313" key="2">
    <source>
        <dbReference type="Proteomes" id="UP000076761"/>
    </source>
</evidence>
<sequence>MDFTRQPFEPETAPFVLYRTPDDTMQPNAGAMTTSTINTGINMGQYAPTIMYNPGMNFSFAQESIHGELHHPIHLITDLARAHGNCVDVSCTGCSPAQTGTPQGTCSNGGHRPVSSVPQFIPPRIARQPRYPCYNEQPRIPPHTMQEQSPASLHFTQHDGTCQPGIQPSDAYLQLIPPVVTVQHSLPQGLEQGHLQHDYGQQYTGRINYTVNPSPYAPMAAEPMWCSFQPPMAQAHIPDVVDFNHVGAGLQDARVQPLDLQRTEDCLLQHDAQFVSDRPPIHRSEAPEPELVTNWPPRRRNHSSIRFNPFEDIEEHRQASVVVGHREPVSPTSASTMSGLYTPRIDGIVDFTEASLLPYTIQNLEYEMNQGVKHDICTGGVPELRIRTWPTDKVQRANDIWSGRTDTRNATDIVPIGCASHSSGTPLGMLRRRPPTKGSRRLERRVRFAKMYDQETGKEVEVVVEREADKYLDLLEYLTYRATERVKNKASNSQDCDTLPLLPLWLHFPDLLPAVLHTHKEDISLLRLSGDVDRETTRG</sequence>
<evidence type="ECO:0000313" key="1">
    <source>
        <dbReference type="EMBL" id="KZT21532.1"/>
    </source>
</evidence>
<dbReference type="EMBL" id="KV425606">
    <property type="protein sequence ID" value="KZT21532.1"/>
    <property type="molecule type" value="Genomic_DNA"/>
</dbReference>
<dbReference type="AlphaFoldDB" id="A0A165PUW9"/>
<dbReference type="OrthoDB" id="3332300at2759"/>
<organism evidence="1 2">
    <name type="scientific">Neolentinus lepideus HHB14362 ss-1</name>
    <dbReference type="NCBI Taxonomy" id="1314782"/>
    <lineage>
        <taxon>Eukaryota</taxon>
        <taxon>Fungi</taxon>
        <taxon>Dikarya</taxon>
        <taxon>Basidiomycota</taxon>
        <taxon>Agaricomycotina</taxon>
        <taxon>Agaricomycetes</taxon>
        <taxon>Gloeophyllales</taxon>
        <taxon>Gloeophyllaceae</taxon>
        <taxon>Neolentinus</taxon>
    </lineage>
</organism>
<accession>A0A165PUW9</accession>
<reference evidence="1 2" key="1">
    <citation type="journal article" date="2016" name="Mol. Biol. Evol.">
        <title>Comparative Genomics of Early-Diverging Mushroom-Forming Fungi Provides Insights into the Origins of Lignocellulose Decay Capabilities.</title>
        <authorList>
            <person name="Nagy L.G."/>
            <person name="Riley R."/>
            <person name="Tritt A."/>
            <person name="Adam C."/>
            <person name="Daum C."/>
            <person name="Floudas D."/>
            <person name="Sun H."/>
            <person name="Yadav J.S."/>
            <person name="Pangilinan J."/>
            <person name="Larsson K.H."/>
            <person name="Matsuura K."/>
            <person name="Barry K."/>
            <person name="Labutti K."/>
            <person name="Kuo R."/>
            <person name="Ohm R.A."/>
            <person name="Bhattacharya S.S."/>
            <person name="Shirouzu T."/>
            <person name="Yoshinaga Y."/>
            <person name="Martin F.M."/>
            <person name="Grigoriev I.V."/>
            <person name="Hibbett D.S."/>
        </authorList>
    </citation>
    <scope>NUCLEOTIDE SEQUENCE [LARGE SCALE GENOMIC DNA]</scope>
    <source>
        <strain evidence="1 2">HHB14362 ss-1</strain>
    </source>
</reference>
<proteinExistence type="predicted"/>
<gene>
    <name evidence="1" type="ORF">NEOLEDRAFT_751665</name>
</gene>
<name>A0A165PUW9_9AGAM</name>
<protein>
    <submittedName>
        <fullName evidence="1">Uncharacterized protein</fullName>
    </submittedName>
</protein>
<dbReference type="Proteomes" id="UP000076761">
    <property type="component" value="Unassembled WGS sequence"/>
</dbReference>